<dbReference type="Proteomes" id="UP000179734">
    <property type="component" value="Unassembled WGS sequence"/>
</dbReference>
<comment type="caution">
    <text evidence="1">The sequence shown here is derived from an EMBL/GenBank/DDBJ whole genome shotgun (WGS) entry which is preliminary data.</text>
</comment>
<evidence type="ECO:0000313" key="2">
    <source>
        <dbReference type="Proteomes" id="UP000179734"/>
    </source>
</evidence>
<keyword evidence="2" id="KW-1185">Reference proteome</keyword>
<gene>
    <name evidence="1" type="ORF">BKN37_13590</name>
</gene>
<protein>
    <submittedName>
        <fullName evidence="1">Uncharacterized protein</fullName>
    </submittedName>
</protein>
<organism evidence="1 2">
    <name type="scientific">Mycobacterium talmoniae</name>
    <dbReference type="NCBI Taxonomy" id="1858794"/>
    <lineage>
        <taxon>Bacteria</taxon>
        <taxon>Bacillati</taxon>
        <taxon>Actinomycetota</taxon>
        <taxon>Actinomycetes</taxon>
        <taxon>Mycobacteriales</taxon>
        <taxon>Mycobacteriaceae</taxon>
        <taxon>Mycobacterium</taxon>
    </lineage>
</organism>
<accession>A0A1S1NI07</accession>
<dbReference type="AlphaFoldDB" id="A0A1S1NI07"/>
<reference evidence="1 2" key="1">
    <citation type="submission" date="2016-10" db="EMBL/GenBank/DDBJ databases">
        <title>Genome sequence of Mycobacterium talmonii.</title>
        <authorList>
            <person name="Greninger A.L."/>
            <person name="Elliott B."/>
            <person name="Vasireddy S."/>
            <person name="Vasireddy R."/>
        </authorList>
    </citation>
    <scope>NUCLEOTIDE SEQUENCE [LARGE SCALE GENOMIC DNA]</scope>
    <source>
        <strain evidence="2">NE-TNMC-100812</strain>
    </source>
</reference>
<dbReference type="RefSeq" id="WP_071026640.1">
    <property type="nucleotide sequence ID" value="NZ_MLQM01000066.1"/>
</dbReference>
<evidence type="ECO:0000313" key="1">
    <source>
        <dbReference type="EMBL" id="OHV03701.1"/>
    </source>
</evidence>
<name>A0A1S1NI07_9MYCO</name>
<sequence>MRPRDELRTTFRVTGAASVEEFLAVCFLLGRRPHQLVAELVHEGVAQFLSDPVQADAVAHLVALREARRRDRELRELDAIWKATR</sequence>
<proteinExistence type="predicted"/>
<dbReference type="EMBL" id="MLQM01000066">
    <property type="protein sequence ID" value="OHV03701.1"/>
    <property type="molecule type" value="Genomic_DNA"/>
</dbReference>